<dbReference type="Gene3D" id="3.40.50.150">
    <property type="entry name" value="Vaccinia Virus protein VP39"/>
    <property type="match status" value="1"/>
</dbReference>
<name>A0ABD1XHS2_9MARC</name>
<dbReference type="InterPro" id="IPR029063">
    <property type="entry name" value="SAM-dependent_MTases_sf"/>
</dbReference>
<comment type="caution">
    <text evidence="7">The sequence shown here is derived from an EMBL/GenBank/DDBJ whole genome shotgun (WGS) entry which is preliminary data.</text>
</comment>
<dbReference type="GO" id="GO:0012505">
    <property type="term" value="C:endomembrane system"/>
    <property type="evidence" value="ECO:0007669"/>
    <property type="project" value="UniProtKB-SubCell"/>
</dbReference>
<dbReference type="FunFam" id="3.40.50.150:FF:000090">
    <property type="entry name" value="Probable methyltransferase PMT18"/>
    <property type="match status" value="1"/>
</dbReference>
<comment type="similarity">
    <text evidence="2 6">Belongs to the methyltransferase superfamily.</text>
</comment>
<dbReference type="InterPro" id="IPR004159">
    <property type="entry name" value="Put_SAM_MeTrfase"/>
</dbReference>
<evidence type="ECO:0000256" key="2">
    <source>
        <dbReference type="ARBA" id="ARBA00008361"/>
    </source>
</evidence>
<comment type="subcellular location">
    <subcellularLocation>
        <location evidence="5">Endomembrane system</location>
        <topology evidence="5">Single-pass membrane protein</topology>
    </subcellularLocation>
    <subcellularLocation>
        <location evidence="1 6">Membrane</location>
        <topology evidence="1 6">Single-pass type II membrane protein</topology>
    </subcellularLocation>
</comment>
<dbReference type="GO" id="GO:0008168">
    <property type="term" value="F:methyltransferase activity"/>
    <property type="evidence" value="ECO:0007669"/>
    <property type="project" value="UniProtKB-UniRule"/>
</dbReference>
<gene>
    <name evidence="7" type="ORF">R1flu_027083</name>
</gene>
<dbReference type="PANTHER" id="PTHR10108">
    <property type="entry name" value="SAM-DEPENDENT METHYLTRANSFERASE"/>
    <property type="match status" value="1"/>
</dbReference>
<keyword evidence="6" id="KW-0325">Glycoprotein</keyword>
<evidence type="ECO:0000256" key="6">
    <source>
        <dbReference type="RuleBase" id="RU366043"/>
    </source>
</evidence>
<sequence>MAANYQMHRLLNGVTLLTWHGLRMSREADAPRERRREGREERKRVPFCFALAFLDELAGGMGTFRQQNQGARRMGKPSSPKLQASLEFRKVKATWVLGTALLCATFYFLGEWQGSSDPAASLAEVKPSSESGCSPSLDFSTHHGSADGISTALKTFEPCEAKYSEYTPCEDTLLSKRSLNFPRDRLVYRERHCPAKEELLKCLIPAPPKYTTPLSWPTSLEYSWYVNVPHKELTVEKAIQNWIVYEGDKFHFPGGGTMFPKGAGQYINNIDDLINLQDGHVRTALDTGCGVASWGGYLNKRDILAMSFAPRDSHEAQVQFALERGIPAMIAVMATKRLPYPARAFDMAHCSRCLIPWADYNGTNLIEVDRVLRPGGYWILSGPPVNWKSHYKGWNRTEEDLKAEQDKIEDLATRLCWTKVHEKGDLAIWQKPLNHNECKQLKRRYPLPHICTGENPDTAWYRDTETCITSLPDVEDNEVAGGGPVAKWPQRLKAVPPRILSGSLLGVTEEKYNEDTELWISRLDHYKKMIPPLGHGKYRNMMDMNAGLGGFAAALGFDPVWVMNTVPPDAAINTLGVVYERGLIGSYQDWCEAFSTYPRTYDLVHASGIFSMYQDRCELDDILLEMDRIVRPEGVFIIRDDVDVLNKVNRLVRGMRYETKMYDHEDGPLVKEKILLAKKIYWTAEELSDSTPDPGR</sequence>
<keyword evidence="6" id="KW-0808">Transferase</keyword>
<proteinExistence type="inferred from homology"/>
<keyword evidence="4 6" id="KW-0812">Transmembrane</keyword>
<keyword evidence="3 6" id="KW-0489">Methyltransferase</keyword>
<evidence type="ECO:0000313" key="7">
    <source>
        <dbReference type="EMBL" id="KAL2608510.1"/>
    </source>
</evidence>
<organism evidence="7 8">
    <name type="scientific">Riccia fluitans</name>
    <dbReference type="NCBI Taxonomy" id="41844"/>
    <lineage>
        <taxon>Eukaryota</taxon>
        <taxon>Viridiplantae</taxon>
        <taxon>Streptophyta</taxon>
        <taxon>Embryophyta</taxon>
        <taxon>Marchantiophyta</taxon>
        <taxon>Marchantiopsida</taxon>
        <taxon>Marchantiidae</taxon>
        <taxon>Marchantiales</taxon>
        <taxon>Ricciaceae</taxon>
        <taxon>Riccia</taxon>
    </lineage>
</organism>
<dbReference type="GO" id="GO:0032259">
    <property type="term" value="P:methylation"/>
    <property type="evidence" value="ECO:0007669"/>
    <property type="project" value="UniProtKB-KW"/>
</dbReference>
<dbReference type="Proteomes" id="UP001605036">
    <property type="component" value="Unassembled WGS sequence"/>
</dbReference>
<evidence type="ECO:0000313" key="8">
    <source>
        <dbReference type="Proteomes" id="UP001605036"/>
    </source>
</evidence>
<evidence type="ECO:0000256" key="1">
    <source>
        <dbReference type="ARBA" id="ARBA00004606"/>
    </source>
</evidence>
<dbReference type="GO" id="GO:0016020">
    <property type="term" value="C:membrane"/>
    <property type="evidence" value="ECO:0007669"/>
    <property type="project" value="UniProtKB-SubCell"/>
</dbReference>
<dbReference type="SUPFAM" id="SSF53335">
    <property type="entry name" value="S-adenosyl-L-methionine-dependent methyltransferases"/>
    <property type="match status" value="2"/>
</dbReference>
<evidence type="ECO:0000256" key="3">
    <source>
        <dbReference type="ARBA" id="ARBA00022603"/>
    </source>
</evidence>
<accession>A0ABD1XHS2</accession>
<protein>
    <recommendedName>
        <fullName evidence="6">Methyltransferase</fullName>
        <ecNumber evidence="6">2.1.1.-</ecNumber>
    </recommendedName>
</protein>
<dbReference type="EMBL" id="JBHFFA010000008">
    <property type="protein sequence ID" value="KAL2608510.1"/>
    <property type="molecule type" value="Genomic_DNA"/>
</dbReference>
<dbReference type="EC" id="2.1.1.-" evidence="6"/>
<dbReference type="Pfam" id="PF03141">
    <property type="entry name" value="Methyltransf_29"/>
    <property type="match status" value="1"/>
</dbReference>
<evidence type="ECO:0000256" key="5">
    <source>
        <dbReference type="ARBA" id="ARBA00037847"/>
    </source>
</evidence>
<dbReference type="AlphaFoldDB" id="A0ABD1XHS2"/>
<keyword evidence="8" id="KW-1185">Reference proteome</keyword>
<keyword evidence="4 6" id="KW-0735">Signal-anchor</keyword>
<evidence type="ECO:0000256" key="4">
    <source>
        <dbReference type="ARBA" id="ARBA00022968"/>
    </source>
</evidence>
<dbReference type="PANTHER" id="PTHR10108:SF1058">
    <property type="entry name" value="METHYLTRANSFERASE PMT18-RELATED"/>
    <property type="match status" value="1"/>
</dbReference>
<reference evidence="7 8" key="1">
    <citation type="submission" date="2024-09" db="EMBL/GenBank/DDBJ databases">
        <title>Chromosome-scale assembly of Riccia fluitans.</title>
        <authorList>
            <person name="Paukszto L."/>
            <person name="Sawicki J."/>
            <person name="Karawczyk K."/>
            <person name="Piernik-Szablinska J."/>
            <person name="Szczecinska M."/>
            <person name="Mazdziarz M."/>
        </authorList>
    </citation>
    <scope>NUCLEOTIDE SEQUENCE [LARGE SCALE GENOMIC DNA]</scope>
    <source>
        <strain evidence="7">Rf_01</strain>
        <tissue evidence="7">Aerial parts of the thallus</tissue>
    </source>
</reference>